<evidence type="ECO:0000256" key="10">
    <source>
        <dbReference type="ARBA" id="ARBA00022777"/>
    </source>
</evidence>
<comment type="catalytic activity">
    <reaction evidence="14">
        <text>D-maltose + ATP = alpha-maltose 1-phosphate + ADP + H(+)</text>
        <dbReference type="Rhea" id="RHEA:31915"/>
        <dbReference type="ChEBI" id="CHEBI:15378"/>
        <dbReference type="ChEBI" id="CHEBI:17306"/>
        <dbReference type="ChEBI" id="CHEBI:30616"/>
        <dbReference type="ChEBI" id="CHEBI:63576"/>
        <dbReference type="ChEBI" id="CHEBI:456216"/>
        <dbReference type="EC" id="2.7.1.175"/>
    </reaction>
</comment>
<reference evidence="17 18" key="1">
    <citation type="submission" date="2017-06" db="EMBL/GenBank/DDBJ databases">
        <authorList>
            <person name="Kim H.J."/>
            <person name="Triplett B.A."/>
        </authorList>
    </citation>
    <scope>NUCLEOTIDE SEQUENCE [LARGE SCALE GENOMIC DNA]</scope>
    <source>
        <strain evidence="17 18">DSM 22179</strain>
    </source>
</reference>
<dbReference type="GO" id="GO:0003844">
    <property type="term" value="F:1,4-alpha-glucan branching enzyme activity"/>
    <property type="evidence" value="ECO:0007669"/>
    <property type="project" value="UniProtKB-UniRule"/>
</dbReference>
<dbReference type="InterPro" id="IPR004193">
    <property type="entry name" value="Glyco_hydro_13_N"/>
</dbReference>
<dbReference type="GO" id="GO:0004553">
    <property type="term" value="F:hydrolase activity, hydrolyzing O-glycosyl compounds"/>
    <property type="evidence" value="ECO:0007669"/>
    <property type="project" value="InterPro"/>
</dbReference>
<keyword evidence="7 15" id="KW-0328">Glycosyltransferase</keyword>
<comment type="similarity">
    <text evidence="3">Belongs to the aminoglycoside phosphotransferase family.</text>
</comment>
<dbReference type="Pfam" id="PF02922">
    <property type="entry name" value="CBM_48"/>
    <property type="match status" value="1"/>
</dbReference>
<dbReference type="Pfam" id="PF02806">
    <property type="entry name" value="Alpha-amylase_C"/>
    <property type="match status" value="1"/>
</dbReference>
<dbReference type="EMBL" id="FYEZ01000002">
    <property type="protein sequence ID" value="SNC71761.1"/>
    <property type="molecule type" value="Genomic_DNA"/>
</dbReference>
<evidence type="ECO:0000313" key="17">
    <source>
        <dbReference type="EMBL" id="SNC71761.1"/>
    </source>
</evidence>
<comment type="catalytic activity">
    <reaction evidence="1 15">
        <text>Transfers a segment of a (1-&gt;4)-alpha-D-glucan chain to a primary hydroxy group in a similar glucan chain.</text>
        <dbReference type="EC" id="2.4.1.18"/>
    </reaction>
</comment>
<dbReference type="FunFam" id="2.60.40.1180:FF:000002">
    <property type="entry name" value="1,4-alpha-glucan branching enzyme GlgB"/>
    <property type="match status" value="1"/>
</dbReference>
<keyword evidence="18" id="KW-1185">Reference proteome</keyword>
<dbReference type="GO" id="GO:0043169">
    <property type="term" value="F:cation binding"/>
    <property type="evidence" value="ECO:0007669"/>
    <property type="project" value="InterPro"/>
</dbReference>
<dbReference type="InterPro" id="IPR013780">
    <property type="entry name" value="Glyco_hydro_b"/>
</dbReference>
<evidence type="ECO:0000256" key="5">
    <source>
        <dbReference type="ARBA" id="ARBA00011245"/>
    </source>
</evidence>
<dbReference type="InterPro" id="IPR044143">
    <property type="entry name" value="GlgB_N_E_set_prok"/>
</dbReference>
<comment type="subunit">
    <text evidence="5 15">Monomer.</text>
</comment>
<dbReference type="GO" id="GO:0005978">
    <property type="term" value="P:glycogen biosynthetic process"/>
    <property type="evidence" value="ECO:0007669"/>
    <property type="project" value="UniProtKB-UniRule"/>
</dbReference>
<dbReference type="InterPro" id="IPR040999">
    <property type="entry name" value="Mak_N_cap"/>
</dbReference>
<dbReference type="SUPFAM" id="SSF56112">
    <property type="entry name" value="Protein kinase-like (PK-like)"/>
    <property type="match status" value="1"/>
</dbReference>
<accession>A0A212U0W1</accession>
<evidence type="ECO:0000256" key="15">
    <source>
        <dbReference type="HAMAP-Rule" id="MF_00685"/>
    </source>
</evidence>
<feature type="active site" description="Nucleophile" evidence="15">
    <location>
        <position position="916"/>
    </location>
</feature>
<dbReference type="GO" id="GO:0005524">
    <property type="term" value="F:ATP binding"/>
    <property type="evidence" value="ECO:0007669"/>
    <property type="project" value="UniProtKB-KW"/>
</dbReference>
<evidence type="ECO:0000256" key="14">
    <source>
        <dbReference type="ARBA" id="ARBA00049067"/>
    </source>
</evidence>
<dbReference type="CDD" id="cd11322">
    <property type="entry name" value="AmyAc_Glg_BE"/>
    <property type="match status" value="1"/>
</dbReference>
<dbReference type="InterPro" id="IPR054169">
    <property type="entry name" value="GlgB_N"/>
</dbReference>
<dbReference type="FunFam" id="3.20.20.80:FF:000003">
    <property type="entry name" value="1,4-alpha-glucan branching enzyme GlgB"/>
    <property type="match status" value="1"/>
</dbReference>
<evidence type="ECO:0000256" key="3">
    <source>
        <dbReference type="ARBA" id="ARBA00006219"/>
    </source>
</evidence>
<feature type="active site" description="Proton donor" evidence="15">
    <location>
        <position position="969"/>
    </location>
</feature>
<dbReference type="CDD" id="cd02855">
    <property type="entry name" value="E_set_GBE_prok_N"/>
    <property type="match status" value="1"/>
</dbReference>
<gene>
    <name evidence="15" type="primary">glgB</name>
    <name evidence="17" type="ORF">SAMN05445756_1608</name>
</gene>
<dbReference type="InterPro" id="IPR006407">
    <property type="entry name" value="GlgB"/>
</dbReference>
<evidence type="ECO:0000256" key="12">
    <source>
        <dbReference type="ARBA" id="ARBA00023056"/>
    </source>
</evidence>
<keyword evidence="10" id="KW-0418">Kinase</keyword>
<keyword evidence="11" id="KW-0067">ATP-binding</keyword>
<evidence type="ECO:0000256" key="1">
    <source>
        <dbReference type="ARBA" id="ARBA00000826"/>
    </source>
</evidence>
<dbReference type="NCBIfam" id="NF008967">
    <property type="entry name" value="PRK12313.1"/>
    <property type="match status" value="1"/>
</dbReference>
<dbReference type="GO" id="GO:0005829">
    <property type="term" value="C:cytosol"/>
    <property type="evidence" value="ECO:0007669"/>
    <property type="project" value="TreeGrafter"/>
</dbReference>
<dbReference type="GO" id="GO:0016301">
    <property type="term" value="F:kinase activity"/>
    <property type="evidence" value="ECO:0007669"/>
    <property type="project" value="UniProtKB-KW"/>
</dbReference>
<comment type="function">
    <text evidence="15">Catalyzes the formation of the alpha-1,6-glucosidic linkages in glycogen by scission of a 1,4-alpha-linked oligosaccharide from growing alpha-1,4-glucan chains and the subsequent attachment of the oligosaccharide to the alpha-1,6 position.</text>
</comment>
<sequence>MSPSTLKHLLTEWMPRQRWFVGRTHEPRLQRIGTVRMGDVVDPEGTSVALSTLFVADRASSPATIYQVPLTIRTAKLKGAKKALLGEIRLAALGLSEDPEATGLVYDGAHDPAYAASIMAMSDRETSYGQGVCTMTGTPLKRRRAYKPPYVVTGARVLTGEQSNTTIAVTTMGGGLKRQRRESATVKIFRVLQPGKNPDIELQMQLAQHGSDYIPTPIGAIDGTWPDTEGEGQVTGQLAFANEYLGDVDDAWRVALAACREGRGFRKRARRLGEVTASVHQDLAAALGTVEPDEEHRAELLRRLHDRLDRAVAQAPRLAPLQAEARARIDALADLPWPALQRIHGDLHLGQVMDVPNRGWVVIDFEGEPLRPVQERRAYDLPLRDLAGMLRSFDYVAGTVAAADPAEAERVTTWARRVRAAFLEGYTAVAGEDSLAPQALLDALEVDKACYEVAYESQNRTEWVGIPVAGLERLLDIPLDPEETPAPGGEAQGGATRMHLALTHSDPAHITREEAHRLSRGRAHDPHATLGMHPVSDGVVVRALRPDARRVVAVLSDGSRHELPHRAEGVFGAHLRGVDPCDYRLEVSWPTADGSLGEPITQDDPYRHLPTVGEMDLHLFAEGRHEQLWTFLGAHVRTAPGPMGDSTGVAFTVWAPNARGVQVVGDFNHWDGRAHAMRSLGSSGVWELFVPGIGAGERYKFRITTAEGQVLTKADPMARRTEVPPATASIVDDSSAAAFAWTDDRWMRDRAETDPQTRPMSTYEVHLGSWRQGLDYRELADELVDYVQEMGFTHVELMPVAEHPYGPSWGYQVTGYYAPSSRFGTPDEFRHLVDRLHAAGIGVIVDWVPGHFPKDEWALARFDGQPLYEHPDPRRGDQPDWGTHVFDFGRHEVRNFLVANALYWLEEFHLDGLRVDAVASMLYLDYSREEGQWAPNQYGGRENLEAVQLLQETNATAHRLHPGIVTIAEESTAWPGVTAPTHEGGLGFSMKWNMGWMHDSLQYVQKDPVHRQHHHHELTFSMVYAYSERYVLPISHDEVVHGKGSLVAKMPGDTWQKYAGVRAYLAFMWSHPGKQLLFMGNELGVPREWSDGSGLDFDISGDPLRHGVQQVVRDLNARYTELPALWQVDHQPNGFRWIDADNAAGNVISFLRFAEAPHSAGGTVAVVVNFSGGPHEEFRVGLPHAGRWDEVLNTDATEYGGSGVGNLGSVVAEEVPWDGLPASAVVRVPPLGAVWFTPAQEG</sequence>
<keyword evidence="6 15" id="KW-0321">Glycogen metabolism</keyword>
<proteinExistence type="inferred from homology"/>
<evidence type="ECO:0000256" key="13">
    <source>
        <dbReference type="ARBA" id="ARBA00023277"/>
    </source>
</evidence>
<evidence type="ECO:0000256" key="2">
    <source>
        <dbReference type="ARBA" id="ARBA00004964"/>
    </source>
</evidence>
<organism evidence="17 18">
    <name type="scientific">Kytococcus aerolatus</name>
    <dbReference type="NCBI Taxonomy" id="592308"/>
    <lineage>
        <taxon>Bacteria</taxon>
        <taxon>Bacillati</taxon>
        <taxon>Actinomycetota</taxon>
        <taxon>Actinomycetes</taxon>
        <taxon>Micrococcales</taxon>
        <taxon>Kytococcaceae</taxon>
        <taxon>Kytococcus</taxon>
    </lineage>
</organism>
<evidence type="ECO:0000313" key="18">
    <source>
        <dbReference type="Proteomes" id="UP000198122"/>
    </source>
</evidence>
<keyword evidence="13 15" id="KW-0119">Carbohydrate metabolism</keyword>
<dbReference type="AlphaFoldDB" id="A0A212U0W1"/>
<dbReference type="SUPFAM" id="SSF51011">
    <property type="entry name" value="Glycosyl hydrolase domain"/>
    <property type="match status" value="1"/>
</dbReference>
<evidence type="ECO:0000256" key="4">
    <source>
        <dbReference type="ARBA" id="ARBA00009000"/>
    </source>
</evidence>
<dbReference type="NCBIfam" id="NF003811">
    <property type="entry name" value="PRK05402.1"/>
    <property type="match status" value="1"/>
</dbReference>
<dbReference type="FunFam" id="2.60.40.10:FF:000169">
    <property type="entry name" value="1,4-alpha-glucan branching enzyme GlgB"/>
    <property type="match status" value="1"/>
</dbReference>
<dbReference type="UniPathway" id="UPA00164"/>
<dbReference type="InterPro" id="IPR006048">
    <property type="entry name" value="A-amylase/branching_C"/>
</dbReference>
<dbReference type="Gene3D" id="2.60.40.10">
    <property type="entry name" value="Immunoglobulins"/>
    <property type="match status" value="2"/>
</dbReference>
<evidence type="ECO:0000256" key="6">
    <source>
        <dbReference type="ARBA" id="ARBA00022600"/>
    </source>
</evidence>
<evidence type="ECO:0000256" key="11">
    <source>
        <dbReference type="ARBA" id="ARBA00022840"/>
    </source>
</evidence>
<keyword evidence="12 15" id="KW-0320">Glycogen biosynthesis</keyword>
<dbReference type="InterPro" id="IPR014756">
    <property type="entry name" value="Ig_E-set"/>
</dbReference>
<keyword evidence="9" id="KW-0547">Nucleotide-binding</keyword>
<dbReference type="Pfam" id="PF00128">
    <property type="entry name" value="Alpha-amylase"/>
    <property type="match status" value="1"/>
</dbReference>
<dbReference type="PANTHER" id="PTHR43651">
    <property type="entry name" value="1,4-ALPHA-GLUCAN-BRANCHING ENZYME"/>
    <property type="match status" value="1"/>
</dbReference>
<dbReference type="Gene3D" id="3.20.20.80">
    <property type="entry name" value="Glycosidases"/>
    <property type="match status" value="1"/>
</dbReference>
<comment type="pathway">
    <text evidence="2 15">Glycan biosynthesis; glycogen biosynthesis.</text>
</comment>
<dbReference type="NCBIfam" id="TIGR01515">
    <property type="entry name" value="branching_enzym"/>
    <property type="match status" value="1"/>
</dbReference>
<evidence type="ECO:0000256" key="7">
    <source>
        <dbReference type="ARBA" id="ARBA00022676"/>
    </source>
</evidence>
<dbReference type="Gene3D" id="3.90.1200.10">
    <property type="match status" value="1"/>
</dbReference>
<dbReference type="InterPro" id="IPR013783">
    <property type="entry name" value="Ig-like_fold"/>
</dbReference>
<keyword evidence="8 15" id="KW-0808">Transferase</keyword>
<evidence type="ECO:0000256" key="8">
    <source>
        <dbReference type="ARBA" id="ARBA00022679"/>
    </source>
</evidence>
<evidence type="ECO:0000256" key="9">
    <source>
        <dbReference type="ARBA" id="ARBA00022741"/>
    </source>
</evidence>
<dbReference type="InterPro" id="IPR011009">
    <property type="entry name" value="Kinase-like_dom_sf"/>
</dbReference>
<dbReference type="Pfam" id="PF22019">
    <property type="entry name" value="GlgB_N"/>
    <property type="match status" value="1"/>
</dbReference>
<protein>
    <recommendedName>
        <fullName evidence="15">1,4-alpha-glucan branching enzyme GlgB</fullName>
        <ecNumber evidence="15">2.4.1.18</ecNumber>
    </recommendedName>
    <alternativeName>
        <fullName evidence="15">1,4-alpha-D-glucan:1,4-alpha-D-glucan 6-glucosyl-transferase</fullName>
    </alternativeName>
    <alternativeName>
        <fullName evidence="15">Alpha-(1-&gt;4)-glucan branching enzyme</fullName>
    </alternativeName>
    <alternativeName>
        <fullName evidence="15">Glycogen branching enzyme</fullName>
        <shortName evidence="15">BE</shortName>
    </alternativeName>
</protein>
<dbReference type="Proteomes" id="UP000198122">
    <property type="component" value="Unassembled WGS sequence"/>
</dbReference>
<dbReference type="RefSeq" id="WP_088818555.1">
    <property type="nucleotide sequence ID" value="NZ_FYEZ01000002.1"/>
</dbReference>
<dbReference type="SMART" id="SM00642">
    <property type="entry name" value="Aamy"/>
    <property type="match status" value="1"/>
</dbReference>
<dbReference type="PANTHER" id="PTHR43651:SF3">
    <property type="entry name" value="1,4-ALPHA-GLUCAN-BRANCHING ENZYME"/>
    <property type="match status" value="1"/>
</dbReference>
<dbReference type="InterPro" id="IPR006047">
    <property type="entry name" value="GH13_cat_dom"/>
</dbReference>
<dbReference type="HAMAP" id="MF_00685">
    <property type="entry name" value="GlgB"/>
    <property type="match status" value="1"/>
</dbReference>
<dbReference type="OrthoDB" id="9800174at2"/>
<dbReference type="InterPro" id="IPR017853">
    <property type="entry name" value="GH"/>
</dbReference>
<comment type="similarity">
    <text evidence="4 15">Belongs to the glycosyl hydrolase 13 family. GlgB subfamily.</text>
</comment>
<dbReference type="Gene3D" id="2.60.40.1180">
    <property type="entry name" value="Golgi alpha-mannosidase II"/>
    <property type="match status" value="1"/>
</dbReference>
<dbReference type="SUPFAM" id="SSF81296">
    <property type="entry name" value="E set domains"/>
    <property type="match status" value="2"/>
</dbReference>
<evidence type="ECO:0000259" key="16">
    <source>
        <dbReference type="SMART" id="SM00642"/>
    </source>
</evidence>
<name>A0A212U0W1_9MICO</name>
<dbReference type="EC" id="2.4.1.18" evidence="15"/>
<feature type="domain" description="Glycosyl hydrolase family 13 catalytic" evidence="16">
    <location>
        <begin position="764"/>
        <end position="1118"/>
    </location>
</feature>
<dbReference type="SUPFAM" id="SSF51445">
    <property type="entry name" value="(Trans)glycosidases"/>
    <property type="match status" value="1"/>
</dbReference>
<dbReference type="Pfam" id="PF18085">
    <property type="entry name" value="Mak_N_cap"/>
    <property type="match status" value="1"/>
</dbReference>